<keyword evidence="16" id="KW-1185">Reference proteome</keyword>
<evidence type="ECO:0000256" key="12">
    <source>
        <dbReference type="SAM" id="MobiDB-lite"/>
    </source>
</evidence>
<evidence type="ECO:0000256" key="9">
    <source>
        <dbReference type="ARBA" id="ARBA00033099"/>
    </source>
</evidence>
<feature type="domain" description="AGC-kinase C-terminal" evidence="14">
    <location>
        <begin position="631"/>
        <end position="660"/>
    </location>
</feature>
<dbReference type="InterPro" id="IPR000961">
    <property type="entry name" value="AGC-kinase_C"/>
</dbReference>
<evidence type="ECO:0000256" key="11">
    <source>
        <dbReference type="ARBA" id="ARBA00048679"/>
    </source>
</evidence>
<evidence type="ECO:0000259" key="14">
    <source>
        <dbReference type="PROSITE" id="PS51285"/>
    </source>
</evidence>
<feature type="region of interest" description="Disordered" evidence="12">
    <location>
        <begin position="211"/>
        <end position="275"/>
    </location>
</feature>
<evidence type="ECO:0000256" key="10">
    <source>
        <dbReference type="ARBA" id="ARBA00047899"/>
    </source>
</evidence>
<keyword evidence="5" id="KW-0808">Transferase</keyword>
<dbReference type="Proteomes" id="UP001642540">
    <property type="component" value="Unassembled WGS sequence"/>
</dbReference>
<proteinExistence type="inferred from homology"/>
<comment type="caution">
    <text evidence="15">The sequence shown here is derived from an EMBL/GenBank/DDBJ whole genome shotgun (WGS) entry which is preliminary data.</text>
</comment>
<keyword evidence="7" id="KW-0418">Kinase</keyword>
<evidence type="ECO:0000256" key="5">
    <source>
        <dbReference type="ARBA" id="ARBA00022679"/>
    </source>
</evidence>
<dbReference type="PROSITE" id="PS00108">
    <property type="entry name" value="PROTEIN_KINASE_ST"/>
    <property type="match status" value="1"/>
</dbReference>
<dbReference type="Gene3D" id="3.30.200.20">
    <property type="entry name" value="Phosphorylase Kinase, domain 1"/>
    <property type="match status" value="2"/>
</dbReference>
<dbReference type="EC" id="2.7.11.1" evidence="2"/>
<dbReference type="SUPFAM" id="SSF56112">
    <property type="entry name" value="Protein kinase-like (PK-like)"/>
    <property type="match status" value="1"/>
</dbReference>
<dbReference type="PANTHER" id="PTHR24356:SF1">
    <property type="entry name" value="SERINE_THREONINE-PROTEIN KINASE GREATWALL"/>
    <property type="match status" value="1"/>
</dbReference>
<dbReference type="InterPro" id="IPR011009">
    <property type="entry name" value="Kinase-like_dom_sf"/>
</dbReference>
<dbReference type="InterPro" id="IPR000719">
    <property type="entry name" value="Prot_kinase_dom"/>
</dbReference>
<evidence type="ECO:0000256" key="6">
    <source>
        <dbReference type="ARBA" id="ARBA00022741"/>
    </source>
</evidence>
<dbReference type="PROSITE" id="PS50011">
    <property type="entry name" value="PROTEIN_KINASE_DOM"/>
    <property type="match status" value="1"/>
</dbReference>
<evidence type="ECO:0000256" key="3">
    <source>
        <dbReference type="ARBA" id="ARBA00022148"/>
    </source>
</evidence>
<feature type="domain" description="Protein kinase" evidence="13">
    <location>
        <begin position="23"/>
        <end position="624"/>
    </location>
</feature>
<gene>
    <name evidence="15" type="ORF">ODALV1_LOCUS20482</name>
</gene>
<evidence type="ECO:0000256" key="2">
    <source>
        <dbReference type="ARBA" id="ARBA00012513"/>
    </source>
</evidence>
<dbReference type="PROSITE" id="PS51285">
    <property type="entry name" value="AGC_KINASE_CTER"/>
    <property type="match status" value="1"/>
</dbReference>
<evidence type="ECO:0000259" key="13">
    <source>
        <dbReference type="PROSITE" id="PS50011"/>
    </source>
</evidence>
<dbReference type="InterPro" id="IPR050236">
    <property type="entry name" value="Ser_Thr_kinase_AGC"/>
</dbReference>
<dbReference type="PANTHER" id="PTHR24356">
    <property type="entry name" value="SERINE/THREONINE-PROTEIN KINASE"/>
    <property type="match status" value="1"/>
</dbReference>
<name>A0ABP1RAA2_9HEXA</name>
<dbReference type="EMBL" id="CAXLJM020000068">
    <property type="protein sequence ID" value="CAL8124141.1"/>
    <property type="molecule type" value="Genomic_DNA"/>
</dbReference>
<dbReference type="SMART" id="SM00220">
    <property type="entry name" value="S_TKc"/>
    <property type="match status" value="1"/>
</dbReference>
<dbReference type="InterPro" id="IPR008271">
    <property type="entry name" value="Ser/Thr_kinase_AS"/>
</dbReference>
<comment type="catalytic activity">
    <reaction evidence="11">
        <text>L-seryl-[protein] + ATP = O-phospho-L-seryl-[protein] + ADP + H(+)</text>
        <dbReference type="Rhea" id="RHEA:17989"/>
        <dbReference type="Rhea" id="RHEA-COMP:9863"/>
        <dbReference type="Rhea" id="RHEA-COMP:11604"/>
        <dbReference type="ChEBI" id="CHEBI:15378"/>
        <dbReference type="ChEBI" id="CHEBI:29999"/>
        <dbReference type="ChEBI" id="CHEBI:30616"/>
        <dbReference type="ChEBI" id="CHEBI:83421"/>
        <dbReference type="ChEBI" id="CHEBI:456216"/>
        <dbReference type="EC" id="2.7.11.1"/>
    </reaction>
</comment>
<evidence type="ECO:0000256" key="7">
    <source>
        <dbReference type="ARBA" id="ARBA00022777"/>
    </source>
</evidence>
<reference evidence="15 16" key="1">
    <citation type="submission" date="2024-08" db="EMBL/GenBank/DDBJ databases">
        <authorList>
            <person name="Cucini C."/>
            <person name="Frati F."/>
        </authorList>
    </citation>
    <scope>NUCLEOTIDE SEQUENCE [LARGE SCALE GENOMIC DNA]</scope>
</reference>
<sequence length="660" mass="72638">MSTNEKPADVQVQPPPPPSIADFEVVKPLSSGAYGTVHLGRKISTNKIYAIKSLKKSDVIRKNMITSVAQERSALLNTKTNNFCVDLYYSLQTHTHVYFVMEYCVGGDLKSLLSHMRFFPLEMGAFYIAEIASALDYLHNQGIIHRDIKPDNMLIDKYGHVKLTDFGLSTVGVLGYVNNANTPLGYTPGMIASLKQSFTFSSPSNSSFFTASSSGGVKHQDTPVGILGGSNNPPGFNKHRKIRIPLRKLGSRGNLTERTTSTNSNSSSEYSTATSSSVSSSSWSVISTPPRCEDSPSKISYKRVKLTPKSKPFEFNDSSFLSVSFDFVKKPIPKPPSTIPIPPESLLTSSPLATTPVSPAAFFSSPNEQNDFKAPHFPSEVSPVMQSKENKPYYPNPLHLHSHSPETGRFAESALHGSPEFGRFKHSKAFNTSPPLNNCYKSIKPLHASSSVPVCVTNQCQVGSPSGMLNSHSIKSPSWPIPLQGVKRKRIEGVNSTGLTSNVSALVLNKQDCTPPHCKTPNTVLGTPDYVSPELISFAMGNNSVVVGPPSDWWALGVCFYEFVIGVLPFNDDTPQIIFNNIINRDFEYPDGIDERLVELIDGLICLDQGSRFKYSDLRRERFLRVFGFNDLESWGKLRSMQPPWVPIVNGDSDTAYFEV</sequence>
<evidence type="ECO:0000313" key="16">
    <source>
        <dbReference type="Proteomes" id="UP001642540"/>
    </source>
</evidence>
<evidence type="ECO:0000256" key="4">
    <source>
        <dbReference type="ARBA" id="ARBA00022527"/>
    </source>
</evidence>
<dbReference type="Gene3D" id="1.10.510.10">
    <property type="entry name" value="Transferase(Phosphotransferase) domain 1"/>
    <property type="match status" value="2"/>
</dbReference>
<organism evidence="15 16">
    <name type="scientific">Orchesella dallaii</name>
    <dbReference type="NCBI Taxonomy" id="48710"/>
    <lineage>
        <taxon>Eukaryota</taxon>
        <taxon>Metazoa</taxon>
        <taxon>Ecdysozoa</taxon>
        <taxon>Arthropoda</taxon>
        <taxon>Hexapoda</taxon>
        <taxon>Collembola</taxon>
        <taxon>Entomobryomorpha</taxon>
        <taxon>Entomobryoidea</taxon>
        <taxon>Orchesellidae</taxon>
        <taxon>Orchesellinae</taxon>
        <taxon>Orchesella</taxon>
    </lineage>
</organism>
<evidence type="ECO:0000256" key="1">
    <source>
        <dbReference type="ARBA" id="ARBA00009903"/>
    </source>
</evidence>
<protein>
    <recommendedName>
        <fullName evidence="3">Serine/threonine-protein kinase greatwall</fullName>
        <ecNumber evidence="2">2.7.11.1</ecNumber>
    </recommendedName>
    <alternativeName>
        <fullName evidence="9">Microtubule-associated serine/threonine-protein kinase-like</fullName>
    </alternativeName>
</protein>
<keyword evidence="8" id="KW-0067">ATP-binding</keyword>
<evidence type="ECO:0000313" key="15">
    <source>
        <dbReference type="EMBL" id="CAL8124141.1"/>
    </source>
</evidence>
<feature type="compositionally biased region" description="Low complexity" evidence="12">
    <location>
        <begin position="259"/>
        <end position="275"/>
    </location>
</feature>
<accession>A0ABP1RAA2</accession>
<keyword evidence="6" id="KW-0547">Nucleotide-binding</keyword>
<comment type="similarity">
    <text evidence="1">Belongs to the protein kinase superfamily. AGC Ser/Thr protein kinase family.</text>
</comment>
<dbReference type="Pfam" id="PF00069">
    <property type="entry name" value="Pkinase"/>
    <property type="match status" value="2"/>
</dbReference>
<feature type="compositionally biased region" description="Basic residues" evidence="12">
    <location>
        <begin position="237"/>
        <end position="250"/>
    </location>
</feature>
<comment type="catalytic activity">
    <reaction evidence="10">
        <text>L-threonyl-[protein] + ATP = O-phospho-L-threonyl-[protein] + ADP + H(+)</text>
        <dbReference type="Rhea" id="RHEA:46608"/>
        <dbReference type="Rhea" id="RHEA-COMP:11060"/>
        <dbReference type="Rhea" id="RHEA-COMP:11605"/>
        <dbReference type="ChEBI" id="CHEBI:15378"/>
        <dbReference type="ChEBI" id="CHEBI:30013"/>
        <dbReference type="ChEBI" id="CHEBI:30616"/>
        <dbReference type="ChEBI" id="CHEBI:61977"/>
        <dbReference type="ChEBI" id="CHEBI:456216"/>
        <dbReference type="EC" id="2.7.11.1"/>
    </reaction>
</comment>
<evidence type="ECO:0000256" key="8">
    <source>
        <dbReference type="ARBA" id="ARBA00022840"/>
    </source>
</evidence>
<keyword evidence="4" id="KW-0723">Serine/threonine-protein kinase</keyword>